<comment type="caution">
    <text evidence="1">The sequence shown here is derived from an EMBL/GenBank/DDBJ whole genome shotgun (WGS) entry which is preliminary data.</text>
</comment>
<gene>
    <name evidence="1" type="ORF">GCM10023226_19320</name>
</gene>
<keyword evidence="2" id="KW-1185">Reference proteome</keyword>
<sequence length="241" mass="25867">MSEAQESAGTGRKLVFAGRAVDHAALLDPAWHTALAGAGVERLQLNLDDEPVAGALRLSTGEPFTAVVSLWTDGADHAAATSLVTALAGEWHGWEVEERRPLPPPEVWDDCERVPALANVALLRRPAELDDATWRHRWLVDHTPVAIATQGTFGYVQNVVRGPVVEGSEPVAALVEELFPAEAVTDVHAFYGSGGDRGELERRMTAMMASVARFGADRDLDLVPTGRRLVRLVAGAQGGER</sequence>
<evidence type="ECO:0000313" key="2">
    <source>
        <dbReference type="Proteomes" id="UP001500621"/>
    </source>
</evidence>
<reference evidence="2" key="1">
    <citation type="journal article" date="2019" name="Int. J. Syst. Evol. Microbiol.">
        <title>The Global Catalogue of Microorganisms (GCM) 10K type strain sequencing project: providing services to taxonomists for standard genome sequencing and annotation.</title>
        <authorList>
            <consortium name="The Broad Institute Genomics Platform"/>
            <consortium name="The Broad Institute Genome Sequencing Center for Infectious Disease"/>
            <person name="Wu L."/>
            <person name="Ma J."/>
        </authorList>
    </citation>
    <scope>NUCLEOTIDE SEQUENCE [LARGE SCALE GENOMIC DNA]</scope>
    <source>
        <strain evidence="2">JCM 18127</strain>
    </source>
</reference>
<accession>A0ABP8W998</accession>
<dbReference type="InterPro" id="IPR011008">
    <property type="entry name" value="Dimeric_a/b-barrel"/>
</dbReference>
<dbReference type="EMBL" id="BAABIM010000002">
    <property type="protein sequence ID" value="GAA4682300.1"/>
    <property type="molecule type" value="Genomic_DNA"/>
</dbReference>
<organism evidence="1 2">
    <name type="scientific">Nocardioides nanhaiensis</name>
    <dbReference type="NCBI Taxonomy" id="1476871"/>
    <lineage>
        <taxon>Bacteria</taxon>
        <taxon>Bacillati</taxon>
        <taxon>Actinomycetota</taxon>
        <taxon>Actinomycetes</taxon>
        <taxon>Propionibacteriales</taxon>
        <taxon>Nocardioidaceae</taxon>
        <taxon>Nocardioides</taxon>
    </lineage>
</organism>
<dbReference type="Proteomes" id="UP001500621">
    <property type="component" value="Unassembled WGS sequence"/>
</dbReference>
<dbReference type="RefSeq" id="WP_345265177.1">
    <property type="nucleotide sequence ID" value="NZ_BAABIM010000002.1"/>
</dbReference>
<name>A0ABP8W998_9ACTN</name>
<protein>
    <submittedName>
        <fullName evidence="1">EthD domain-containing protein</fullName>
    </submittedName>
</protein>
<proteinExistence type="predicted"/>
<evidence type="ECO:0000313" key="1">
    <source>
        <dbReference type="EMBL" id="GAA4682300.1"/>
    </source>
</evidence>
<dbReference type="SUPFAM" id="SSF54909">
    <property type="entry name" value="Dimeric alpha+beta barrel"/>
    <property type="match status" value="1"/>
</dbReference>